<dbReference type="Proteomes" id="UP001516400">
    <property type="component" value="Unassembled WGS sequence"/>
</dbReference>
<sequence length="83" mass="9958">MLLCLETRFYSLEIAACVVMKMQIIHGITNMPAMKHYIKTCLQEQLKRRKNGKMVSLYEKDEYKIPINYFTHEEMLKKDAERK</sequence>
<gene>
    <name evidence="1" type="ORF">HHI36_007408</name>
</gene>
<comment type="caution">
    <text evidence="1">The sequence shown here is derived from an EMBL/GenBank/DDBJ whole genome shotgun (WGS) entry which is preliminary data.</text>
</comment>
<proteinExistence type="predicted"/>
<dbReference type="AlphaFoldDB" id="A0ABD2MPQ4"/>
<accession>A0ABD2MPQ4</accession>
<keyword evidence="2" id="KW-1185">Reference proteome</keyword>
<protein>
    <submittedName>
        <fullName evidence="1">Uncharacterized protein</fullName>
    </submittedName>
</protein>
<evidence type="ECO:0000313" key="1">
    <source>
        <dbReference type="EMBL" id="KAL3268287.1"/>
    </source>
</evidence>
<reference evidence="1 2" key="1">
    <citation type="journal article" date="2021" name="BMC Biol.">
        <title>Horizontally acquired antibacterial genes associated with adaptive radiation of ladybird beetles.</title>
        <authorList>
            <person name="Li H.S."/>
            <person name="Tang X.F."/>
            <person name="Huang Y.H."/>
            <person name="Xu Z.Y."/>
            <person name="Chen M.L."/>
            <person name="Du X.Y."/>
            <person name="Qiu B.Y."/>
            <person name="Chen P.T."/>
            <person name="Zhang W."/>
            <person name="Slipinski A."/>
            <person name="Escalona H.E."/>
            <person name="Waterhouse R.M."/>
            <person name="Zwick A."/>
            <person name="Pang H."/>
        </authorList>
    </citation>
    <scope>NUCLEOTIDE SEQUENCE [LARGE SCALE GENOMIC DNA]</scope>
    <source>
        <strain evidence="1">SYSU2018</strain>
    </source>
</reference>
<organism evidence="1 2">
    <name type="scientific">Cryptolaemus montrouzieri</name>
    <dbReference type="NCBI Taxonomy" id="559131"/>
    <lineage>
        <taxon>Eukaryota</taxon>
        <taxon>Metazoa</taxon>
        <taxon>Ecdysozoa</taxon>
        <taxon>Arthropoda</taxon>
        <taxon>Hexapoda</taxon>
        <taxon>Insecta</taxon>
        <taxon>Pterygota</taxon>
        <taxon>Neoptera</taxon>
        <taxon>Endopterygota</taxon>
        <taxon>Coleoptera</taxon>
        <taxon>Polyphaga</taxon>
        <taxon>Cucujiformia</taxon>
        <taxon>Coccinelloidea</taxon>
        <taxon>Coccinellidae</taxon>
        <taxon>Scymninae</taxon>
        <taxon>Scymnini</taxon>
        <taxon>Cryptolaemus</taxon>
    </lineage>
</organism>
<evidence type="ECO:0000313" key="2">
    <source>
        <dbReference type="Proteomes" id="UP001516400"/>
    </source>
</evidence>
<name>A0ABD2MPQ4_9CUCU</name>
<dbReference type="EMBL" id="JABFTP020000021">
    <property type="protein sequence ID" value="KAL3268287.1"/>
    <property type="molecule type" value="Genomic_DNA"/>
</dbReference>